<gene>
    <name evidence="2" type="ORF">BJ878DRAFT_575761</name>
</gene>
<dbReference type="EMBL" id="MU253909">
    <property type="protein sequence ID" value="KAG9244402.1"/>
    <property type="molecule type" value="Genomic_DNA"/>
</dbReference>
<keyword evidence="3" id="KW-1185">Reference proteome</keyword>
<protein>
    <recommendedName>
        <fullName evidence="4">Cuticle protein</fullName>
    </recommendedName>
</protein>
<evidence type="ECO:0008006" key="4">
    <source>
        <dbReference type="Google" id="ProtNLM"/>
    </source>
</evidence>
<dbReference type="Proteomes" id="UP000887226">
    <property type="component" value="Unassembled WGS sequence"/>
</dbReference>
<name>A0A9P7Z303_9HELO</name>
<dbReference type="AlphaFoldDB" id="A0A9P7Z303"/>
<feature type="chain" id="PRO_5040497342" description="Cuticle protein" evidence="1">
    <location>
        <begin position="19"/>
        <end position="105"/>
    </location>
</feature>
<evidence type="ECO:0000313" key="2">
    <source>
        <dbReference type="EMBL" id="KAG9244402.1"/>
    </source>
</evidence>
<accession>A0A9P7Z303</accession>
<evidence type="ECO:0000256" key="1">
    <source>
        <dbReference type="SAM" id="SignalP"/>
    </source>
</evidence>
<organism evidence="2 3">
    <name type="scientific">Calycina marina</name>
    <dbReference type="NCBI Taxonomy" id="1763456"/>
    <lineage>
        <taxon>Eukaryota</taxon>
        <taxon>Fungi</taxon>
        <taxon>Dikarya</taxon>
        <taxon>Ascomycota</taxon>
        <taxon>Pezizomycotina</taxon>
        <taxon>Leotiomycetes</taxon>
        <taxon>Helotiales</taxon>
        <taxon>Pezizellaceae</taxon>
        <taxon>Calycina</taxon>
    </lineage>
</organism>
<reference evidence="2" key="1">
    <citation type="journal article" date="2021" name="IMA Fungus">
        <title>Genomic characterization of three marine fungi, including Emericellopsis atlantica sp. nov. with signatures of a generalist lifestyle and marine biomass degradation.</title>
        <authorList>
            <person name="Hagestad O.C."/>
            <person name="Hou L."/>
            <person name="Andersen J.H."/>
            <person name="Hansen E.H."/>
            <person name="Altermark B."/>
            <person name="Li C."/>
            <person name="Kuhnert E."/>
            <person name="Cox R.J."/>
            <person name="Crous P.W."/>
            <person name="Spatafora J.W."/>
            <person name="Lail K."/>
            <person name="Amirebrahimi M."/>
            <person name="Lipzen A."/>
            <person name="Pangilinan J."/>
            <person name="Andreopoulos W."/>
            <person name="Hayes R.D."/>
            <person name="Ng V."/>
            <person name="Grigoriev I.V."/>
            <person name="Jackson S.A."/>
            <person name="Sutton T.D.S."/>
            <person name="Dobson A.D.W."/>
            <person name="Rama T."/>
        </authorList>
    </citation>
    <scope>NUCLEOTIDE SEQUENCE</scope>
    <source>
        <strain evidence="2">TRa3180A</strain>
    </source>
</reference>
<feature type="signal peptide" evidence="1">
    <location>
        <begin position="1"/>
        <end position="18"/>
    </location>
</feature>
<proteinExistence type="predicted"/>
<keyword evidence="1" id="KW-0732">Signal</keyword>
<comment type="caution">
    <text evidence="2">The sequence shown here is derived from an EMBL/GenBank/DDBJ whole genome shotgun (WGS) entry which is preliminary data.</text>
</comment>
<evidence type="ECO:0000313" key="3">
    <source>
        <dbReference type="Proteomes" id="UP000887226"/>
    </source>
</evidence>
<sequence length="105" mass="11461">MAPKSMIAMILLAASVLAAPTPNIAVDAEKRTLPGADYVDTYTGPVYKAQYATEDKREEKRTVPGASYVDTYHGPVYKAAYPTEEKRTLTGASYVDTYYGPVYSP</sequence>